<evidence type="ECO:0000256" key="3">
    <source>
        <dbReference type="ARBA" id="ARBA00022475"/>
    </source>
</evidence>
<dbReference type="Pfam" id="PF03601">
    <property type="entry name" value="Cons_hypoth698"/>
    <property type="match status" value="1"/>
</dbReference>
<feature type="transmembrane region" description="Helical" evidence="7">
    <location>
        <begin position="345"/>
        <end position="365"/>
    </location>
</feature>
<comment type="subcellular location">
    <subcellularLocation>
        <location evidence="1">Cell membrane</location>
        <topology evidence="1">Multi-pass membrane protein</topology>
    </subcellularLocation>
</comment>
<accession>A0A8J3E9S7</accession>
<evidence type="ECO:0000256" key="4">
    <source>
        <dbReference type="ARBA" id="ARBA00022692"/>
    </source>
</evidence>
<dbReference type="EMBL" id="BMJS01000039">
    <property type="protein sequence ID" value="GGG05911.1"/>
    <property type="molecule type" value="Genomic_DNA"/>
</dbReference>
<dbReference type="Proteomes" id="UP000636949">
    <property type="component" value="Unassembled WGS sequence"/>
</dbReference>
<keyword evidence="4 7" id="KW-0812">Transmembrane</keyword>
<feature type="transmembrane region" description="Helical" evidence="7">
    <location>
        <begin position="7"/>
        <end position="30"/>
    </location>
</feature>
<gene>
    <name evidence="8" type="ORF">GCM10010995_24270</name>
</gene>
<keyword evidence="3" id="KW-1003">Cell membrane</keyword>
<evidence type="ECO:0000256" key="7">
    <source>
        <dbReference type="SAM" id="Phobius"/>
    </source>
</evidence>
<keyword evidence="6 7" id="KW-0472">Membrane</keyword>
<feature type="transmembrane region" description="Helical" evidence="7">
    <location>
        <begin position="312"/>
        <end position="338"/>
    </location>
</feature>
<evidence type="ECO:0000256" key="1">
    <source>
        <dbReference type="ARBA" id="ARBA00004651"/>
    </source>
</evidence>
<evidence type="ECO:0000256" key="5">
    <source>
        <dbReference type="ARBA" id="ARBA00022989"/>
    </source>
</evidence>
<evidence type="ECO:0008006" key="10">
    <source>
        <dbReference type="Google" id="ProtNLM"/>
    </source>
</evidence>
<reference evidence="8" key="2">
    <citation type="submission" date="2020-09" db="EMBL/GenBank/DDBJ databases">
        <authorList>
            <person name="Sun Q."/>
            <person name="Zhou Y."/>
        </authorList>
    </citation>
    <scope>NUCLEOTIDE SEQUENCE</scope>
    <source>
        <strain evidence="8">CGMCC 1.15758</strain>
    </source>
</reference>
<comment type="caution">
    <text evidence="8">The sequence shown here is derived from an EMBL/GenBank/DDBJ whole genome shotgun (WGS) entry which is preliminary data.</text>
</comment>
<protein>
    <recommendedName>
        <fullName evidence="10">Sulfate exporter family transporter</fullName>
    </recommendedName>
</protein>
<dbReference type="RefSeq" id="WP_117003730.1">
    <property type="nucleotide sequence ID" value="NZ_BMJS01000039.1"/>
</dbReference>
<proteinExistence type="inferred from homology"/>
<reference evidence="8" key="1">
    <citation type="journal article" date="2014" name="Int. J. Syst. Evol. Microbiol.">
        <title>Complete genome sequence of Corynebacterium casei LMG S-19264T (=DSM 44701T), isolated from a smear-ripened cheese.</title>
        <authorList>
            <consortium name="US DOE Joint Genome Institute (JGI-PGF)"/>
            <person name="Walter F."/>
            <person name="Albersmeier A."/>
            <person name="Kalinowski J."/>
            <person name="Ruckert C."/>
        </authorList>
    </citation>
    <scope>NUCLEOTIDE SEQUENCE</scope>
    <source>
        <strain evidence="8">CGMCC 1.15758</strain>
    </source>
</reference>
<feature type="transmembrane region" description="Helical" evidence="7">
    <location>
        <begin position="175"/>
        <end position="197"/>
    </location>
</feature>
<feature type="transmembrane region" description="Helical" evidence="7">
    <location>
        <begin position="118"/>
        <end position="137"/>
    </location>
</feature>
<organism evidence="8 9">
    <name type="scientific">Cysteiniphilum litorale</name>
    <dbReference type="NCBI Taxonomy" id="2056700"/>
    <lineage>
        <taxon>Bacteria</taxon>
        <taxon>Pseudomonadati</taxon>
        <taxon>Pseudomonadota</taxon>
        <taxon>Gammaproteobacteria</taxon>
        <taxon>Thiotrichales</taxon>
        <taxon>Fastidiosibacteraceae</taxon>
        <taxon>Cysteiniphilum</taxon>
    </lineage>
</organism>
<dbReference type="AlphaFoldDB" id="A0A8J3E9S7"/>
<dbReference type="PANTHER" id="PTHR30106:SF1">
    <property type="entry name" value="UPF0324 MEMBRANE PROTEIN FN0533"/>
    <property type="match status" value="1"/>
</dbReference>
<evidence type="ECO:0000313" key="8">
    <source>
        <dbReference type="EMBL" id="GGG05911.1"/>
    </source>
</evidence>
<keyword evidence="9" id="KW-1185">Reference proteome</keyword>
<sequence length="366" mass="39330">MSKITGLIFCAFLAIIAYVVAFLPFAPFTIYHQNLEVHPLEPMVLSIIIGIICGNLFFRHKAAAHQQENLQGVISSARLWQKLTPGANFAAKSLLPLGIVLMGVKFDLLSVLKVSGQALLINLICLLIAYIVTLWLCKRLGVDEKMSALITIGTAICGGSAIVAAAPVVKANQTQVAIAMTIVSLYGLIAIFVLPLLGHALGLDEFQFGVWAGTSIQAVPQVVAAGFAFGAIAGQTATIVKMVRILLLAPMVMLIGIKHHKANKTDKEAQKKVAWHQYFPKFILYFLAMVILNTLDFFGFLDRLAGLPIRHYIAEISAFCMAMAMVGVGLNIDLVVLLKSGGKPLLAGGLAMIILLVISLGLIVML</sequence>
<name>A0A8J3E9S7_9GAMM</name>
<evidence type="ECO:0000256" key="6">
    <source>
        <dbReference type="ARBA" id="ARBA00023136"/>
    </source>
</evidence>
<dbReference type="OrthoDB" id="5393513at2"/>
<dbReference type="InterPro" id="IPR018383">
    <property type="entry name" value="UPF0324_pro"/>
</dbReference>
<feature type="transmembrane region" description="Helical" evidence="7">
    <location>
        <begin position="278"/>
        <end position="300"/>
    </location>
</feature>
<dbReference type="PANTHER" id="PTHR30106">
    <property type="entry name" value="INNER MEMBRANE PROTEIN YEIH-RELATED"/>
    <property type="match status" value="1"/>
</dbReference>
<dbReference type="GO" id="GO:0005886">
    <property type="term" value="C:plasma membrane"/>
    <property type="evidence" value="ECO:0007669"/>
    <property type="project" value="UniProtKB-SubCell"/>
</dbReference>
<evidence type="ECO:0000313" key="9">
    <source>
        <dbReference type="Proteomes" id="UP000636949"/>
    </source>
</evidence>
<feature type="transmembrane region" description="Helical" evidence="7">
    <location>
        <begin position="209"/>
        <end position="233"/>
    </location>
</feature>
<keyword evidence="5 7" id="KW-1133">Transmembrane helix</keyword>
<comment type="similarity">
    <text evidence="2">Belongs to the UPF0324 family.</text>
</comment>
<feature type="transmembrane region" description="Helical" evidence="7">
    <location>
        <begin position="42"/>
        <end position="58"/>
    </location>
</feature>
<evidence type="ECO:0000256" key="2">
    <source>
        <dbReference type="ARBA" id="ARBA00007977"/>
    </source>
</evidence>
<feature type="transmembrane region" description="Helical" evidence="7">
    <location>
        <begin position="149"/>
        <end position="169"/>
    </location>
</feature>